<keyword evidence="1" id="KW-1133">Transmembrane helix</keyword>
<accession>A0A1G8RK61</accession>
<organism evidence="2 3">
    <name type="scientific">Bacteroides ovatus</name>
    <dbReference type="NCBI Taxonomy" id="28116"/>
    <lineage>
        <taxon>Bacteria</taxon>
        <taxon>Pseudomonadati</taxon>
        <taxon>Bacteroidota</taxon>
        <taxon>Bacteroidia</taxon>
        <taxon>Bacteroidales</taxon>
        <taxon>Bacteroidaceae</taxon>
        <taxon>Bacteroides</taxon>
    </lineage>
</organism>
<proteinExistence type="predicted"/>
<evidence type="ECO:0000256" key="1">
    <source>
        <dbReference type="SAM" id="Phobius"/>
    </source>
</evidence>
<dbReference type="Proteomes" id="UP000181870">
    <property type="component" value="Unassembled WGS sequence"/>
</dbReference>
<protein>
    <submittedName>
        <fullName evidence="2">Uncharacterized protein</fullName>
    </submittedName>
</protein>
<keyword evidence="1" id="KW-0812">Transmembrane</keyword>
<reference evidence="3" key="1">
    <citation type="submission" date="2016-10" db="EMBL/GenBank/DDBJ databases">
        <authorList>
            <person name="Varghese N."/>
            <person name="Submissions S."/>
        </authorList>
    </citation>
    <scope>NUCLEOTIDE SEQUENCE [LARGE SCALE GENOMIC DNA]</scope>
    <source>
        <strain evidence="3">NLAE-zl-C57</strain>
    </source>
</reference>
<gene>
    <name evidence="2" type="ORF">SAMN05192582_11424</name>
</gene>
<keyword evidence="1" id="KW-0472">Membrane</keyword>
<feature type="transmembrane region" description="Helical" evidence="1">
    <location>
        <begin position="16"/>
        <end position="38"/>
    </location>
</feature>
<dbReference type="AlphaFoldDB" id="A0A1G8RK61"/>
<sequence>MSKTLIYKTLWRLLPILNYLFCIIIDWIESLFVGLFFVQIGSILNHQSFIAVCLKKKSFVFVRY</sequence>
<dbReference type="EMBL" id="FNDO01000142">
    <property type="protein sequence ID" value="SDJ17303.1"/>
    <property type="molecule type" value="Genomic_DNA"/>
</dbReference>
<evidence type="ECO:0000313" key="2">
    <source>
        <dbReference type="EMBL" id="SDJ17303.1"/>
    </source>
</evidence>
<name>A0A1G8RK61_BACOV</name>
<evidence type="ECO:0000313" key="3">
    <source>
        <dbReference type="Proteomes" id="UP000181870"/>
    </source>
</evidence>